<evidence type="ECO:0000313" key="2">
    <source>
        <dbReference type="Proteomes" id="UP000568022"/>
    </source>
</evidence>
<organism evidence="1 2">
    <name type="scientific">Streptomyces griseoloalbus</name>
    <dbReference type="NCBI Taxonomy" id="67303"/>
    <lineage>
        <taxon>Bacteria</taxon>
        <taxon>Bacillati</taxon>
        <taxon>Actinomycetota</taxon>
        <taxon>Actinomycetes</taxon>
        <taxon>Kitasatosporales</taxon>
        <taxon>Streptomycetaceae</taxon>
        <taxon>Streptomyces</taxon>
    </lineage>
</organism>
<dbReference type="EMBL" id="JACHJE010000012">
    <property type="protein sequence ID" value="MBB5128178.1"/>
    <property type="molecule type" value="Genomic_DNA"/>
</dbReference>
<proteinExistence type="predicted"/>
<accession>A0A7W8F9I5</accession>
<gene>
    <name evidence="1" type="ORF">FHS32_004953</name>
</gene>
<dbReference type="Pfam" id="PF03995">
    <property type="entry name" value="Inhibitor_I36"/>
    <property type="match status" value="1"/>
</dbReference>
<dbReference type="AlphaFoldDB" id="A0A7W8F9I5"/>
<sequence length="101" mass="10474">MIATCKGEKINLADGWQGAQACSDVPSGEVYCFDSAEEADQARAVVAPAAARGASSRVASAKASGESGPLASSDCIRGWACLWEHSDDTGRRLRWSAKVAA</sequence>
<reference evidence="1 2" key="1">
    <citation type="submission" date="2020-08" db="EMBL/GenBank/DDBJ databases">
        <title>Genomic Encyclopedia of Type Strains, Phase III (KMG-III): the genomes of soil and plant-associated and newly described type strains.</title>
        <authorList>
            <person name="Whitman W."/>
        </authorList>
    </citation>
    <scope>NUCLEOTIDE SEQUENCE [LARGE SCALE GENOMIC DNA]</scope>
    <source>
        <strain evidence="1 2">CECT 3226</strain>
    </source>
</reference>
<comment type="caution">
    <text evidence="1">The sequence shown here is derived from an EMBL/GenBank/DDBJ whole genome shotgun (WGS) entry which is preliminary data.</text>
</comment>
<protein>
    <submittedName>
        <fullName evidence="1">Uncharacterized protein</fullName>
    </submittedName>
</protein>
<name>A0A7W8F9I5_9ACTN</name>
<keyword evidence="2" id="KW-1185">Reference proteome</keyword>
<dbReference type="Proteomes" id="UP000568022">
    <property type="component" value="Unassembled WGS sequence"/>
</dbReference>
<evidence type="ECO:0000313" key="1">
    <source>
        <dbReference type="EMBL" id="MBB5128178.1"/>
    </source>
</evidence>